<keyword evidence="2" id="KW-1185">Reference proteome</keyword>
<name>A0ABY7E431_MYAAR</name>
<organism evidence="1 2">
    <name type="scientific">Mya arenaria</name>
    <name type="common">Soft-shell clam</name>
    <dbReference type="NCBI Taxonomy" id="6604"/>
    <lineage>
        <taxon>Eukaryota</taxon>
        <taxon>Metazoa</taxon>
        <taxon>Spiralia</taxon>
        <taxon>Lophotrochozoa</taxon>
        <taxon>Mollusca</taxon>
        <taxon>Bivalvia</taxon>
        <taxon>Autobranchia</taxon>
        <taxon>Heteroconchia</taxon>
        <taxon>Euheterodonta</taxon>
        <taxon>Imparidentia</taxon>
        <taxon>Neoheterodontei</taxon>
        <taxon>Myida</taxon>
        <taxon>Myoidea</taxon>
        <taxon>Myidae</taxon>
        <taxon>Mya</taxon>
    </lineage>
</organism>
<sequence>MSTMDCKEDNVITYIIHNLEVRRKKKLPMYLVLTLVPQNSVVVGPQYGDFFKTKCVYADAGIDIFCKTDTGIDPVSVSFSVGGKSLVRDQH</sequence>
<protein>
    <submittedName>
        <fullName evidence="1">Uncharacterized protein</fullName>
    </submittedName>
</protein>
<evidence type="ECO:0000313" key="1">
    <source>
        <dbReference type="EMBL" id="WAR04768.1"/>
    </source>
</evidence>
<reference evidence="1" key="1">
    <citation type="submission" date="2022-11" db="EMBL/GenBank/DDBJ databases">
        <title>Centuries of genome instability and evolution in soft-shell clam transmissible cancer (bioRxiv).</title>
        <authorList>
            <person name="Hart S.F.M."/>
            <person name="Yonemitsu M.A."/>
            <person name="Giersch R.M."/>
            <person name="Beal B.F."/>
            <person name="Arriagada G."/>
            <person name="Davis B.W."/>
            <person name="Ostrander E.A."/>
            <person name="Goff S.P."/>
            <person name="Metzger M.J."/>
        </authorList>
    </citation>
    <scope>NUCLEOTIDE SEQUENCE</scope>
    <source>
        <strain evidence="1">MELC-2E11</strain>
        <tissue evidence="1">Siphon/mantle</tissue>
    </source>
</reference>
<gene>
    <name evidence="1" type="ORF">MAR_020137</name>
</gene>
<evidence type="ECO:0000313" key="2">
    <source>
        <dbReference type="Proteomes" id="UP001164746"/>
    </source>
</evidence>
<dbReference type="EMBL" id="CP111016">
    <property type="protein sequence ID" value="WAR04768.1"/>
    <property type="molecule type" value="Genomic_DNA"/>
</dbReference>
<accession>A0ABY7E431</accession>
<dbReference type="Proteomes" id="UP001164746">
    <property type="component" value="Chromosome 5"/>
</dbReference>
<proteinExistence type="predicted"/>